<keyword evidence="3" id="KW-1185">Reference proteome</keyword>
<sequence length="144" mass="14761">MSALRLRARLPLVYPAVALAAAAAGAIAIVRDVPVLAALLGAALVVAVVLGVRAATTRVVVEVGAEPTIAVGSAFARRRVPVAAVAVARRRPLPALVPLRVARWELAGRDGAPLAAFLDEGISERDVRALETELGGLGIPIDRG</sequence>
<keyword evidence="1" id="KW-0812">Transmembrane</keyword>
<name>A0ABQ2KEL9_9MICO</name>
<comment type="caution">
    <text evidence="2">The sequence shown here is derived from an EMBL/GenBank/DDBJ whole genome shotgun (WGS) entry which is preliminary data.</text>
</comment>
<dbReference type="RefSeq" id="WP_188716339.1">
    <property type="nucleotide sequence ID" value="NZ_BAABBD010000001.1"/>
</dbReference>
<evidence type="ECO:0000256" key="1">
    <source>
        <dbReference type="SAM" id="Phobius"/>
    </source>
</evidence>
<keyword evidence="1" id="KW-0472">Membrane</keyword>
<accession>A0ABQ2KEL9</accession>
<organism evidence="2 3">
    <name type="scientific">Agrococcus terreus</name>
    <dbReference type="NCBI Taxonomy" id="574649"/>
    <lineage>
        <taxon>Bacteria</taxon>
        <taxon>Bacillati</taxon>
        <taxon>Actinomycetota</taxon>
        <taxon>Actinomycetes</taxon>
        <taxon>Micrococcales</taxon>
        <taxon>Microbacteriaceae</taxon>
        <taxon>Agrococcus</taxon>
    </lineage>
</organism>
<proteinExistence type="predicted"/>
<gene>
    <name evidence="2" type="ORF">GCM10010968_08250</name>
</gene>
<keyword evidence="1" id="KW-1133">Transmembrane helix</keyword>
<feature type="transmembrane region" description="Helical" evidence="1">
    <location>
        <begin position="12"/>
        <end position="30"/>
    </location>
</feature>
<evidence type="ECO:0000313" key="3">
    <source>
        <dbReference type="Proteomes" id="UP000626982"/>
    </source>
</evidence>
<reference evidence="3" key="1">
    <citation type="journal article" date="2019" name="Int. J. Syst. Evol. Microbiol.">
        <title>The Global Catalogue of Microorganisms (GCM) 10K type strain sequencing project: providing services to taxonomists for standard genome sequencing and annotation.</title>
        <authorList>
            <consortium name="The Broad Institute Genomics Platform"/>
            <consortium name="The Broad Institute Genome Sequencing Center for Infectious Disease"/>
            <person name="Wu L."/>
            <person name="Ma J."/>
        </authorList>
    </citation>
    <scope>NUCLEOTIDE SEQUENCE [LARGE SCALE GENOMIC DNA]</scope>
    <source>
        <strain evidence="3">CGMCC 1.6960</strain>
    </source>
</reference>
<protein>
    <recommendedName>
        <fullName evidence="4">PH domain-containing protein</fullName>
    </recommendedName>
</protein>
<dbReference type="EMBL" id="BMLM01000001">
    <property type="protein sequence ID" value="GGN80422.1"/>
    <property type="molecule type" value="Genomic_DNA"/>
</dbReference>
<feature type="transmembrane region" description="Helical" evidence="1">
    <location>
        <begin position="36"/>
        <end position="55"/>
    </location>
</feature>
<dbReference type="Proteomes" id="UP000626982">
    <property type="component" value="Unassembled WGS sequence"/>
</dbReference>
<evidence type="ECO:0000313" key="2">
    <source>
        <dbReference type="EMBL" id="GGN80422.1"/>
    </source>
</evidence>
<evidence type="ECO:0008006" key="4">
    <source>
        <dbReference type="Google" id="ProtNLM"/>
    </source>
</evidence>